<dbReference type="EMBL" id="JAWDJW010006375">
    <property type="protein sequence ID" value="KAK3065016.1"/>
    <property type="molecule type" value="Genomic_DNA"/>
</dbReference>
<accession>A0ACC3DC89</accession>
<reference evidence="1" key="1">
    <citation type="submission" date="2024-09" db="EMBL/GenBank/DDBJ databases">
        <title>Black Yeasts Isolated from many extreme environments.</title>
        <authorList>
            <person name="Coleine C."/>
            <person name="Stajich J.E."/>
            <person name="Selbmann L."/>
        </authorList>
    </citation>
    <scope>NUCLEOTIDE SEQUENCE</scope>
    <source>
        <strain evidence="1">CCFEE 5737</strain>
    </source>
</reference>
<keyword evidence="2" id="KW-1185">Reference proteome</keyword>
<gene>
    <name evidence="1" type="ORF">LTS18_013426</name>
</gene>
<dbReference type="Proteomes" id="UP001186974">
    <property type="component" value="Unassembled WGS sequence"/>
</dbReference>
<organism evidence="1 2">
    <name type="scientific">Coniosporium uncinatum</name>
    <dbReference type="NCBI Taxonomy" id="93489"/>
    <lineage>
        <taxon>Eukaryota</taxon>
        <taxon>Fungi</taxon>
        <taxon>Dikarya</taxon>
        <taxon>Ascomycota</taxon>
        <taxon>Pezizomycotina</taxon>
        <taxon>Dothideomycetes</taxon>
        <taxon>Dothideomycetes incertae sedis</taxon>
        <taxon>Coniosporium</taxon>
    </lineage>
</organism>
<protein>
    <submittedName>
        <fullName evidence="1">Uncharacterized protein</fullName>
    </submittedName>
</protein>
<sequence>SQDGADQLVLQKHRWVPVKLINRKDVSKDTRTYTFGLPDGKQILGLGTCQHVQLGFHLKDQMLIRSYTPTRPVLPPSKAAGKDHDVDGDGTFDVTVKTYFPNDDQPGGAMSNILDYMPAGEEIEIRGPTGEIVYNGNGKFVISGQEHTSSRVSLVLGGSAFTPGYSLIARILLSEGRGGEGGEGRASLSITTKRIRITP</sequence>
<evidence type="ECO:0000313" key="1">
    <source>
        <dbReference type="EMBL" id="KAK3065016.1"/>
    </source>
</evidence>
<evidence type="ECO:0000313" key="2">
    <source>
        <dbReference type="Proteomes" id="UP001186974"/>
    </source>
</evidence>
<comment type="caution">
    <text evidence="1">The sequence shown here is derived from an EMBL/GenBank/DDBJ whole genome shotgun (WGS) entry which is preliminary data.</text>
</comment>
<proteinExistence type="predicted"/>
<feature type="non-terminal residue" evidence="1">
    <location>
        <position position="1"/>
    </location>
</feature>
<name>A0ACC3DC89_9PEZI</name>